<dbReference type="EMBL" id="KB201266">
    <property type="protein sequence ID" value="ESO98152.1"/>
    <property type="molecule type" value="Genomic_DNA"/>
</dbReference>
<reference evidence="2 3" key="1">
    <citation type="journal article" date="2013" name="Nature">
        <title>Insights into bilaterian evolution from three spiralian genomes.</title>
        <authorList>
            <person name="Simakov O."/>
            <person name="Marletaz F."/>
            <person name="Cho S.J."/>
            <person name="Edsinger-Gonzales E."/>
            <person name="Havlak P."/>
            <person name="Hellsten U."/>
            <person name="Kuo D.H."/>
            <person name="Larsson T."/>
            <person name="Lv J."/>
            <person name="Arendt D."/>
            <person name="Savage R."/>
            <person name="Osoegawa K."/>
            <person name="de Jong P."/>
            <person name="Grimwood J."/>
            <person name="Chapman J.A."/>
            <person name="Shapiro H."/>
            <person name="Aerts A."/>
            <person name="Otillar R.P."/>
            <person name="Terry A.Y."/>
            <person name="Boore J.L."/>
            <person name="Grigoriev I.V."/>
            <person name="Lindberg D.R."/>
            <person name="Seaver E.C."/>
            <person name="Weisblat D.A."/>
            <person name="Putnam N.H."/>
            <person name="Rokhsar D.S."/>
        </authorList>
    </citation>
    <scope>NUCLEOTIDE SEQUENCE [LARGE SCALE GENOMIC DNA]</scope>
</reference>
<gene>
    <name evidence="2" type="ORF">LOTGIDRAFT_174329</name>
</gene>
<keyword evidence="3" id="KW-1185">Reference proteome</keyword>
<evidence type="ECO:0000313" key="3">
    <source>
        <dbReference type="Proteomes" id="UP000030746"/>
    </source>
</evidence>
<feature type="signal peptide" evidence="1">
    <location>
        <begin position="1"/>
        <end position="28"/>
    </location>
</feature>
<accession>V4ALZ9</accession>
<proteinExistence type="predicted"/>
<dbReference type="RefSeq" id="XP_009051178.1">
    <property type="nucleotide sequence ID" value="XM_009052930.1"/>
</dbReference>
<dbReference type="Proteomes" id="UP000030746">
    <property type="component" value="Unassembled WGS sequence"/>
</dbReference>
<evidence type="ECO:0000256" key="1">
    <source>
        <dbReference type="SAM" id="SignalP"/>
    </source>
</evidence>
<name>V4ALZ9_LOTGI</name>
<dbReference type="KEGG" id="lgi:LOTGIDRAFT_174329"/>
<keyword evidence="1" id="KW-0732">Signal</keyword>
<organism evidence="2 3">
    <name type="scientific">Lottia gigantea</name>
    <name type="common">Giant owl limpet</name>
    <dbReference type="NCBI Taxonomy" id="225164"/>
    <lineage>
        <taxon>Eukaryota</taxon>
        <taxon>Metazoa</taxon>
        <taxon>Spiralia</taxon>
        <taxon>Lophotrochozoa</taxon>
        <taxon>Mollusca</taxon>
        <taxon>Gastropoda</taxon>
        <taxon>Patellogastropoda</taxon>
        <taxon>Lottioidea</taxon>
        <taxon>Lottiidae</taxon>
        <taxon>Lottia</taxon>
    </lineage>
</organism>
<evidence type="ECO:0000313" key="2">
    <source>
        <dbReference type="EMBL" id="ESO98152.1"/>
    </source>
</evidence>
<dbReference type="AlphaFoldDB" id="V4ALZ9"/>
<sequence length="187" mass="21431">MPRPNFAKWGYFAQVLGLFLLGRPPALGRTHQTKGKTITEEMEVSYRPHRAKMPRPNFAKWGYFAQVLGLFLLGRPPALGRTHQTKGKTITKKMKVSYRPHRAKMPRPNFAKWGYFAPVLGLFLLGRPPALGRTHQNKGKTITEKMEVAYRPHRAKMPRPNFAKWGYFAQVLGIFLLGRRPALGRTH</sequence>
<dbReference type="CTD" id="20242701"/>
<protein>
    <submittedName>
        <fullName evidence="2">Uncharacterized protein</fullName>
    </submittedName>
</protein>
<dbReference type="HOGENOM" id="CLU_1449262_0_0_1"/>
<dbReference type="GeneID" id="20242701"/>
<feature type="chain" id="PRO_5004716164" evidence="1">
    <location>
        <begin position="29"/>
        <end position="187"/>
    </location>
</feature>